<comment type="caution">
    <text evidence="2">The sequence shown here is derived from an EMBL/GenBank/DDBJ whole genome shotgun (WGS) entry which is preliminary data.</text>
</comment>
<keyword evidence="3" id="KW-1185">Reference proteome</keyword>
<sequence length="108" mass="11698">MLTLPPPPIGADPAVAWTYRVVTRVCTGRWRNTTWGRWARRASAASYRARARSAFAAAAAATRDRCAATAWVLATSFAWSREARPASQPAAVRAPTRETPVTALTASR</sequence>
<organism evidence="2 3">
    <name type="scientific">Nocardioides panaciterrulae</name>
    <dbReference type="NCBI Taxonomy" id="661492"/>
    <lineage>
        <taxon>Bacteria</taxon>
        <taxon>Bacillati</taxon>
        <taxon>Actinomycetota</taxon>
        <taxon>Actinomycetes</taxon>
        <taxon>Propionibacteriales</taxon>
        <taxon>Nocardioidaceae</taxon>
        <taxon>Nocardioides</taxon>
    </lineage>
</organism>
<dbReference type="AlphaFoldDB" id="A0A7Y9E8W9"/>
<protein>
    <submittedName>
        <fullName evidence="2">Uncharacterized protein</fullName>
    </submittedName>
</protein>
<evidence type="ECO:0000313" key="3">
    <source>
        <dbReference type="Proteomes" id="UP000535511"/>
    </source>
</evidence>
<accession>A0A7Y9E8W9</accession>
<evidence type="ECO:0000313" key="2">
    <source>
        <dbReference type="EMBL" id="NYD43278.1"/>
    </source>
</evidence>
<evidence type="ECO:0000256" key="1">
    <source>
        <dbReference type="SAM" id="MobiDB-lite"/>
    </source>
</evidence>
<reference evidence="2 3" key="1">
    <citation type="submission" date="2020-07" db="EMBL/GenBank/DDBJ databases">
        <title>Sequencing the genomes of 1000 actinobacteria strains.</title>
        <authorList>
            <person name="Klenk H.-P."/>
        </authorList>
    </citation>
    <scope>NUCLEOTIDE SEQUENCE [LARGE SCALE GENOMIC DNA]</scope>
    <source>
        <strain evidence="2 3">DSM 21350</strain>
    </source>
</reference>
<dbReference type="RefSeq" id="WP_179664816.1">
    <property type="nucleotide sequence ID" value="NZ_JACCBG010000001.1"/>
</dbReference>
<dbReference type="EMBL" id="JACCBG010000001">
    <property type="protein sequence ID" value="NYD43278.1"/>
    <property type="molecule type" value="Genomic_DNA"/>
</dbReference>
<proteinExistence type="predicted"/>
<dbReference type="Proteomes" id="UP000535511">
    <property type="component" value="Unassembled WGS sequence"/>
</dbReference>
<gene>
    <name evidence="2" type="ORF">BJZ21_003361</name>
</gene>
<name>A0A7Y9E8W9_9ACTN</name>
<feature type="region of interest" description="Disordered" evidence="1">
    <location>
        <begin position="83"/>
        <end position="108"/>
    </location>
</feature>